<name>A0ABX4FTC2_9GAMM</name>
<sequence>MGIVHFDRINLGEDFEIDYGNLFYNQKWTIRIDSSETLSMNFERIQTNGDTKYHHDLITLIRMMTYYSFPKKVKLTLNSWYSTSTMFSSYVTVANTFLIPKGYITKEILSNLTLEQCQTYLNELMSLARIKQPSSQQRLLSFCVFFDHWVYLSEKKYLPKAYRTHFKASKLISKEKRKEITKIISDVTDPWSPLSAEVIEDCYHHAKKYIEVFSESIINCHNLIRDRARLGTAKGVRRTYGLVRKDGKTKKTFKALRNMKVPEISEGVKLFDFTPKTKRVKSLGYKSGWQDRTYITIDEIRPEVITLKRACIFTIGLFTGLRRREISNLKANEAFYENGTWNLNIIRFKTADDPKEKGEPDVIPVPNMVVKAINVLLKLFESQRKKLGSDYLITVDIVSKKGFKKAKNDTISKDITSYIRDISGIADGSPHRLRKSIAWLLISRSETNIDLIRQLFGHKSFGMTLRYILRNHLMAQGILELLEHNYTEELKEVLDEIAAYNTSGKLSDLIRSRICNQNYKGQVLLTDIDTFIKESLASGVPLFVSRVPIGGFCLRSGETKNIPPCMAKSGKNKPNIDFCDYKECDHIIHTNESKKNVYKQIDYYQKLLSYMNETSDERVVAYYEKEIDAHINLIYRLESRSSSSDTFKISKGEL</sequence>
<gene>
    <name evidence="4" type="ORF">ASV53_21360</name>
</gene>
<keyword evidence="2" id="KW-0233">DNA recombination</keyword>
<proteinExistence type="predicted"/>
<dbReference type="InterPro" id="IPR050090">
    <property type="entry name" value="Tyrosine_recombinase_XerCD"/>
</dbReference>
<dbReference type="Pfam" id="PF00589">
    <property type="entry name" value="Phage_integrase"/>
    <property type="match status" value="1"/>
</dbReference>
<dbReference type="PANTHER" id="PTHR30349">
    <property type="entry name" value="PHAGE INTEGRASE-RELATED"/>
    <property type="match status" value="1"/>
</dbReference>
<dbReference type="SUPFAM" id="SSF56349">
    <property type="entry name" value="DNA breaking-rejoining enzymes"/>
    <property type="match status" value="1"/>
</dbReference>
<dbReference type="InterPro" id="IPR013762">
    <property type="entry name" value="Integrase-like_cat_sf"/>
</dbReference>
<dbReference type="CDD" id="cd00397">
    <property type="entry name" value="DNA_BRE_C"/>
    <property type="match status" value="1"/>
</dbReference>
<evidence type="ECO:0000313" key="5">
    <source>
        <dbReference type="Proteomes" id="UP000215999"/>
    </source>
</evidence>
<evidence type="ECO:0000259" key="3">
    <source>
        <dbReference type="PROSITE" id="PS51898"/>
    </source>
</evidence>
<protein>
    <submittedName>
        <fullName evidence="4">Integrase</fullName>
    </submittedName>
</protein>
<evidence type="ECO:0000256" key="1">
    <source>
        <dbReference type="ARBA" id="ARBA00022908"/>
    </source>
</evidence>
<evidence type="ECO:0000313" key="4">
    <source>
        <dbReference type="EMBL" id="OZS41880.1"/>
    </source>
</evidence>
<dbReference type="Proteomes" id="UP000215999">
    <property type="component" value="Unassembled WGS sequence"/>
</dbReference>
<dbReference type="InterPro" id="IPR002104">
    <property type="entry name" value="Integrase_catalytic"/>
</dbReference>
<feature type="domain" description="Tyr recombinase" evidence="3">
    <location>
        <begin position="278"/>
        <end position="483"/>
    </location>
</feature>
<evidence type="ECO:0000256" key="2">
    <source>
        <dbReference type="ARBA" id="ARBA00023172"/>
    </source>
</evidence>
<dbReference type="RefSeq" id="WP_094958593.1">
    <property type="nucleotide sequence ID" value="NZ_NOIF01000215.1"/>
</dbReference>
<reference evidence="4 5" key="1">
    <citation type="journal article" date="2016" name="Antonie Van Leeuwenhoek">
        <title>Photobacterium sanguinicancri sp. nov. isolated from marine animals.</title>
        <authorList>
            <person name="Gomez-Gil B."/>
            <person name="Roque A."/>
            <person name="Rotllant G."/>
            <person name="Romalde J.L."/>
            <person name="Doce A."/>
            <person name="Eggermont M."/>
            <person name="Defoirdt T."/>
        </authorList>
    </citation>
    <scope>NUCLEOTIDE SEQUENCE [LARGE SCALE GENOMIC DNA]</scope>
    <source>
        <strain evidence="4 5">CAIM 1827</strain>
    </source>
</reference>
<accession>A0ABX4FTC2</accession>
<dbReference type="Gene3D" id="1.10.443.10">
    <property type="entry name" value="Intergrase catalytic core"/>
    <property type="match status" value="1"/>
</dbReference>
<dbReference type="InterPro" id="IPR011010">
    <property type="entry name" value="DNA_brk_join_enz"/>
</dbReference>
<dbReference type="PANTHER" id="PTHR30349:SF64">
    <property type="entry name" value="PROPHAGE INTEGRASE INTD-RELATED"/>
    <property type="match status" value="1"/>
</dbReference>
<comment type="caution">
    <text evidence="4">The sequence shown here is derived from an EMBL/GenBank/DDBJ whole genome shotgun (WGS) entry which is preliminary data.</text>
</comment>
<keyword evidence="1" id="KW-0229">DNA integration</keyword>
<organism evidence="4 5">
    <name type="scientific">Photobacterium sanguinicancri</name>
    <dbReference type="NCBI Taxonomy" id="875932"/>
    <lineage>
        <taxon>Bacteria</taxon>
        <taxon>Pseudomonadati</taxon>
        <taxon>Pseudomonadota</taxon>
        <taxon>Gammaproteobacteria</taxon>
        <taxon>Vibrionales</taxon>
        <taxon>Vibrionaceae</taxon>
        <taxon>Photobacterium</taxon>
    </lineage>
</organism>
<keyword evidence="5" id="KW-1185">Reference proteome</keyword>
<dbReference type="PROSITE" id="PS51898">
    <property type="entry name" value="TYR_RECOMBINASE"/>
    <property type="match status" value="1"/>
</dbReference>
<dbReference type="EMBL" id="NOIF01000215">
    <property type="protein sequence ID" value="OZS41880.1"/>
    <property type="molecule type" value="Genomic_DNA"/>
</dbReference>